<dbReference type="OrthoDB" id="10397933at2759"/>
<proteinExistence type="predicted"/>
<evidence type="ECO:0000313" key="3">
    <source>
        <dbReference type="Proteomes" id="UP000033710"/>
    </source>
</evidence>
<dbReference type="RefSeq" id="XP_016587758.1">
    <property type="nucleotide sequence ID" value="XM_016736285.1"/>
</dbReference>
<reference evidence="2 3" key="1">
    <citation type="journal article" date="2014" name="BMC Genomics">
        <title>Comparative genomics of the major fungal agents of human and animal Sporotrichosis: Sporothrix schenckii and Sporothrix brasiliensis.</title>
        <authorList>
            <person name="Teixeira M.M."/>
            <person name="de Almeida L.G."/>
            <person name="Kubitschek-Barreira P."/>
            <person name="Alves F.L."/>
            <person name="Kioshima E.S."/>
            <person name="Abadio A.K."/>
            <person name="Fernandes L."/>
            <person name="Derengowski L.S."/>
            <person name="Ferreira K.S."/>
            <person name="Souza R.C."/>
            <person name="Ruiz J.C."/>
            <person name="de Andrade N.C."/>
            <person name="Paes H.C."/>
            <person name="Nicola A.M."/>
            <person name="Albuquerque P."/>
            <person name="Gerber A.L."/>
            <person name="Martins V.P."/>
            <person name="Peconick L.D."/>
            <person name="Neto A.V."/>
            <person name="Chaucanez C.B."/>
            <person name="Silva P.A."/>
            <person name="Cunha O.L."/>
            <person name="de Oliveira F.F."/>
            <person name="dos Santos T.C."/>
            <person name="Barros A.L."/>
            <person name="Soares M.A."/>
            <person name="de Oliveira L.M."/>
            <person name="Marini M.M."/>
            <person name="Villalobos-Duno H."/>
            <person name="Cunha M.M."/>
            <person name="de Hoog S."/>
            <person name="da Silveira J.F."/>
            <person name="Henrissat B."/>
            <person name="Nino-Vega G.A."/>
            <person name="Cisalpino P.S."/>
            <person name="Mora-Montes H.M."/>
            <person name="Almeida S.R."/>
            <person name="Stajich J.E."/>
            <person name="Lopes-Bezerra L.M."/>
            <person name="Vasconcelos A.T."/>
            <person name="Felipe M.S."/>
        </authorList>
    </citation>
    <scope>NUCLEOTIDE SEQUENCE [LARGE SCALE GENOMIC DNA]</scope>
    <source>
        <strain evidence="2 3">1099-18</strain>
    </source>
</reference>
<name>A0A0F2M626_SPOSC</name>
<dbReference type="AlphaFoldDB" id="A0A0F2M626"/>
<protein>
    <submittedName>
        <fullName evidence="2">Uncharacterized protein</fullName>
    </submittedName>
</protein>
<dbReference type="KEGG" id="ssck:SPSK_09714"/>
<feature type="region of interest" description="Disordered" evidence="1">
    <location>
        <begin position="140"/>
        <end position="170"/>
    </location>
</feature>
<evidence type="ECO:0000313" key="2">
    <source>
        <dbReference type="EMBL" id="KJR85082.1"/>
    </source>
</evidence>
<comment type="caution">
    <text evidence="2">The sequence shown here is derived from an EMBL/GenBank/DDBJ whole genome shotgun (WGS) entry which is preliminary data.</text>
</comment>
<gene>
    <name evidence="2" type="ORF">SPSK_09714</name>
</gene>
<dbReference type="GeneID" id="27671562"/>
<dbReference type="VEuPathDB" id="FungiDB:SPSK_09714"/>
<organism evidence="2 3">
    <name type="scientific">Sporothrix schenckii 1099-18</name>
    <dbReference type="NCBI Taxonomy" id="1397361"/>
    <lineage>
        <taxon>Eukaryota</taxon>
        <taxon>Fungi</taxon>
        <taxon>Dikarya</taxon>
        <taxon>Ascomycota</taxon>
        <taxon>Pezizomycotina</taxon>
        <taxon>Sordariomycetes</taxon>
        <taxon>Sordariomycetidae</taxon>
        <taxon>Ophiostomatales</taxon>
        <taxon>Ophiostomataceae</taxon>
        <taxon>Sporothrix</taxon>
    </lineage>
</organism>
<accession>A0A0F2M626</accession>
<sequence>MRPSIGYENLHLVDRTVSTGLSVRWVVCCPFGDPSIDDPLFEPCRRCPPLEAVGPQTVGDVPCRQPQPTRRMHPVIRLPVVPDTNIRIHPHTFVSACPAVIVVVCVNEAALGRLEMRRCQTVRQPAEVQPVVKRRGIHSHQAVPTAADRHGRSAAHSVARCRGPEKGPVDRERRVPVAVAQRKGVVEHRRDGCVQRTGGCVVAPTRVQQGQHIGYGKSNVLDEHNLIVYHPCPRVLLLAQRLQHRVAQARQIGDPSPVALATGVRHPSV</sequence>
<evidence type="ECO:0000256" key="1">
    <source>
        <dbReference type="SAM" id="MobiDB-lite"/>
    </source>
</evidence>
<reference evidence="2 3" key="2">
    <citation type="journal article" date="2015" name="Eukaryot. Cell">
        <title>Asexual propagation of a virulent clone complex in a human and feline outbreak of sporotrichosis.</title>
        <authorList>
            <person name="Teixeira Mde M."/>
            <person name="Rodrigues A.M."/>
            <person name="Tsui C.K."/>
            <person name="de Almeida L.G."/>
            <person name="Van Diepeningen A.D."/>
            <person name="van den Ende B.G."/>
            <person name="Fernandes G.F."/>
            <person name="Kano R."/>
            <person name="Hamelin R.C."/>
            <person name="Lopes-Bezerra L.M."/>
            <person name="Vasconcelos A.T."/>
            <person name="de Hoog S."/>
            <person name="de Camargo Z.P."/>
            <person name="Felipe M.S."/>
        </authorList>
    </citation>
    <scope>NUCLEOTIDE SEQUENCE [LARGE SCALE GENOMIC DNA]</scope>
    <source>
        <strain evidence="2 3">1099-18</strain>
    </source>
</reference>
<dbReference type="EMBL" id="AXCR01000007">
    <property type="protein sequence ID" value="KJR85082.1"/>
    <property type="molecule type" value="Genomic_DNA"/>
</dbReference>
<dbReference type="Proteomes" id="UP000033710">
    <property type="component" value="Unassembled WGS sequence"/>
</dbReference>